<dbReference type="EMBL" id="SNWM01000001">
    <property type="protein sequence ID" value="TDO24657.1"/>
    <property type="molecule type" value="Genomic_DNA"/>
</dbReference>
<keyword evidence="1" id="KW-0121">Carboxypeptidase</keyword>
<organism evidence="1 2">
    <name type="scientific">Pedobacter duraquae</name>
    <dbReference type="NCBI Taxonomy" id="425511"/>
    <lineage>
        <taxon>Bacteria</taxon>
        <taxon>Pseudomonadati</taxon>
        <taxon>Bacteroidota</taxon>
        <taxon>Sphingobacteriia</taxon>
        <taxon>Sphingobacteriales</taxon>
        <taxon>Sphingobacteriaceae</taxon>
        <taxon>Pedobacter</taxon>
    </lineage>
</organism>
<dbReference type="GO" id="GO:0004180">
    <property type="term" value="F:carboxypeptidase activity"/>
    <property type="evidence" value="ECO:0007669"/>
    <property type="project" value="UniProtKB-KW"/>
</dbReference>
<dbReference type="Proteomes" id="UP000295499">
    <property type="component" value="Unassembled WGS sequence"/>
</dbReference>
<proteinExistence type="predicted"/>
<dbReference type="InterPro" id="IPR008969">
    <property type="entry name" value="CarboxyPept-like_regulatory"/>
</dbReference>
<dbReference type="Pfam" id="PF13715">
    <property type="entry name" value="CarbopepD_reg_2"/>
    <property type="match status" value="1"/>
</dbReference>
<protein>
    <submittedName>
        <fullName evidence="1">Carboxypeptidase-like protein</fullName>
    </submittedName>
</protein>
<dbReference type="SUPFAM" id="SSF49464">
    <property type="entry name" value="Carboxypeptidase regulatory domain-like"/>
    <property type="match status" value="1"/>
</dbReference>
<evidence type="ECO:0000313" key="2">
    <source>
        <dbReference type="Proteomes" id="UP000295499"/>
    </source>
</evidence>
<keyword evidence="1" id="KW-0378">Hydrolase</keyword>
<keyword evidence="2" id="KW-1185">Reference proteome</keyword>
<evidence type="ECO:0000313" key="1">
    <source>
        <dbReference type="EMBL" id="TDO24657.1"/>
    </source>
</evidence>
<keyword evidence="1" id="KW-0645">Protease</keyword>
<dbReference type="Gene3D" id="2.60.40.1120">
    <property type="entry name" value="Carboxypeptidase-like, regulatory domain"/>
    <property type="match status" value="1"/>
</dbReference>
<accession>A0A4R6IR11</accession>
<dbReference type="AlphaFoldDB" id="A0A4R6IR11"/>
<comment type="caution">
    <text evidence="1">The sequence shown here is derived from an EMBL/GenBank/DDBJ whole genome shotgun (WGS) entry which is preliminary data.</text>
</comment>
<sequence length="548" mass="61337">MAQLITVKGSVTDQQTKKIISGVSVKIGQYGTSTDSEGKYVILVQKDVVQQHGVTFSSVGYKKGTVAFADKDLNIALVPSSTALNEVVISVKTESIINKAIRKIPENYPIKDFILTGNLRIINSAKDSVTDTYYYKSDAVMRLYYPGYTNKKSPDVSLIHKKDTLAFDPNNKPALRWVSGYTSIAYKDFVHSKNELLTPNTTKFKFVVNGKDWINNTRVYVINFFSTQKVGDAGTIYIDTASYAFVKITVTNYNIKQSFVIGIDKSTNVIDYKKQGDKWYLDATETNIITHYNKFDVFKTSKFKSSAIELNDVQPFSYADILPNMMEDVKIQNPKGLSAPASTSISTTPFATVTIPKIEASEPPKNFIKNKNRFMEAFRSFVTNDNLRGAVGLSSLPFSIDGDQPALGRSLSPLSNYGFYSSTQIRLIQKSQLFLQLEGMRNYGIGGLKNYESSYSLIYNIQLNKSGHPITLSTSFGISDIRLSKKGTEWYKQKSLVYGLNLNYEISPRVIWYVSGKYYDPTRTVNNGLLIETHPVTVGTGLIFKLKI</sequence>
<reference evidence="1 2" key="1">
    <citation type="submission" date="2019-03" db="EMBL/GenBank/DDBJ databases">
        <title>Genomic Encyclopedia of Archaeal and Bacterial Type Strains, Phase II (KMG-II): from individual species to whole genera.</title>
        <authorList>
            <person name="Goeker M."/>
        </authorList>
    </citation>
    <scope>NUCLEOTIDE SEQUENCE [LARGE SCALE GENOMIC DNA]</scope>
    <source>
        <strain evidence="1 2">DSM 19034</strain>
    </source>
</reference>
<gene>
    <name evidence="1" type="ORF">CLV32_0950</name>
</gene>
<name>A0A4R6IR11_9SPHI</name>